<evidence type="ECO:0000256" key="1">
    <source>
        <dbReference type="ARBA" id="ARBA00022670"/>
    </source>
</evidence>
<dbReference type="PANTHER" id="PTHR42648:SF26">
    <property type="entry name" value="INTEGRASE CATALYTIC DOMAIN-CONTAINING PROTEIN"/>
    <property type="match status" value="1"/>
</dbReference>
<organism evidence="3 4">
    <name type="scientific">Dendrobium catenatum</name>
    <dbReference type="NCBI Taxonomy" id="906689"/>
    <lineage>
        <taxon>Eukaryota</taxon>
        <taxon>Viridiplantae</taxon>
        <taxon>Streptophyta</taxon>
        <taxon>Embryophyta</taxon>
        <taxon>Tracheophyta</taxon>
        <taxon>Spermatophyta</taxon>
        <taxon>Magnoliopsida</taxon>
        <taxon>Liliopsida</taxon>
        <taxon>Asparagales</taxon>
        <taxon>Orchidaceae</taxon>
        <taxon>Epidendroideae</taxon>
        <taxon>Malaxideae</taxon>
        <taxon>Dendrobiinae</taxon>
        <taxon>Dendrobium</taxon>
    </lineage>
</organism>
<dbReference type="PROSITE" id="PS50994">
    <property type="entry name" value="INTEGRASE"/>
    <property type="match status" value="1"/>
</dbReference>
<dbReference type="PANTHER" id="PTHR42648">
    <property type="entry name" value="TRANSPOSASE, PUTATIVE-RELATED"/>
    <property type="match status" value="1"/>
</dbReference>
<name>A0A2I0XET0_9ASPA</name>
<dbReference type="GO" id="GO:0006508">
    <property type="term" value="P:proteolysis"/>
    <property type="evidence" value="ECO:0007669"/>
    <property type="project" value="UniProtKB-KW"/>
</dbReference>
<reference evidence="3 4" key="1">
    <citation type="journal article" date="2016" name="Sci. Rep.">
        <title>The Dendrobium catenatum Lindl. genome sequence provides insights into polysaccharide synthase, floral development and adaptive evolution.</title>
        <authorList>
            <person name="Zhang G.Q."/>
            <person name="Xu Q."/>
            <person name="Bian C."/>
            <person name="Tsai W.C."/>
            <person name="Yeh C.M."/>
            <person name="Liu K.W."/>
            <person name="Yoshida K."/>
            <person name="Zhang L.S."/>
            <person name="Chang S.B."/>
            <person name="Chen F."/>
            <person name="Shi Y."/>
            <person name="Su Y.Y."/>
            <person name="Zhang Y.Q."/>
            <person name="Chen L.J."/>
            <person name="Yin Y."/>
            <person name="Lin M."/>
            <person name="Huang H."/>
            <person name="Deng H."/>
            <person name="Wang Z.W."/>
            <person name="Zhu S.L."/>
            <person name="Zhao X."/>
            <person name="Deng C."/>
            <person name="Niu S.C."/>
            <person name="Huang J."/>
            <person name="Wang M."/>
            <person name="Liu G.H."/>
            <person name="Yang H.J."/>
            <person name="Xiao X.J."/>
            <person name="Hsiao Y.Y."/>
            <person name="Wu W.L."/>
            <person name="Chen Y.Y."/>
            <person name="Mitsuda N."/>
            <person name="Ohme-Takagi M."/>
            <person name="Luo Y.B."/>
            <person name="Van de Peer Y."/>
            <person name="Liu Z.J."/>
        </authorList>
    </citation>
    <scope>NUCLEOTIDE SEQUENCE [LARGE SCALE GENOMIC DNA]</scope>
    <source>
        <tissue evidence="3">The whole plant</tissue>
    </source>
</reference>
<dbReference type="EMBL" id="KZ501945">
    <property type="protein sequence ID" value="PKU86422.1"/>
    <property type="molecule type" value="Genomic_DNA"/>
</dbReference>
<dbReference type="STRING" id="906689.A0A2I0XET0"/>
<dbReference type="Proteomes" id="UP000233837">
    <property type="component" value="Unassembled WGS sequence"/>
</dbReference>
<evidence type="ECO:0000313" key="3">
    <source>
        <dbReference type="EMBL" id="PKU86422.1"/>
    </source>
</evidence>
<dbReference type="Pfam" id="PF25597">
    <property type="entry name" value="SH3_retrovirus"/>
    <property type="match status" value="1"/>
</dbReference>
<accession>A0A2I0XET0</accession>
<reference evidence="3 4" key="2">
    <citation type="journal article" date="2017" name="Nature">
        <title>The Apostasia genome and the evolution of orchids.</title>
        <authorList>
            <person name="Zhang G.Q."/>
            <person name="Liu K.W."/>
            <person name="Li Z."/>
            <person name="Lohaus R."/>
            <person name="Hsiao Y.Y."/>
            <person name="Niu S.C."/>
            <person name="Wang J.Y."/>
            <person name="Lin Y.C."/>
            <person name="Xu Q."/>
            <person name="Chen L.J."/>
            <person name="Yoshida K."/>
            <person name="Fujiwara S."/>
            <person name="Wang Z.W."/>
            <person name="Zhang Y.Q."/>
            <person name="Mitsuda N."/>
            <person name="Wang M."/>
            <person name="Liu G.H."/>
            <person name="Pecoraro L."/>
            <person name="Huang H.X."/>
            <person name="Xiao X.J."/>
            <person name="Lin M."/>
            <person name="Wu X.Y."/>
            <person name="Wu W.L."/>
            <person name="Chen Y.Y."/>
            <person name="Chang S.B."/>
            <person name="Sakamoto S."/>
            <person name="Ohme-Takagi M."/>
            <person name="Yagi M."/>
            <person name="Zeng S.J."/>
            <person name="Shen C.Y."/>
            <person name="Yeh C.M."/>
            <person name="Luo Y.B."/>
            <person name="Tsai W.C."/>
            <person name="Van de Peer Y."/>
            <person name="Liu Z.J."/>
        </authorList>
    </citation>
    <scope>NUCLEOTIDE SEQUENCE [LARGE SCALE GENOMIC DNA]</scope>
    <source>
        <tissue evidence="3">The whole plant</tissue>
    </source>
</reference>
<dbReference type="GO" id="GO:0003676">
    <property type="term" value="F:nucleic acid binding"/>
    <property type="evidence" value="ECO:0007669"/>
    <property type="project" value="InterPro"/>
</dbReference>
<gene>
    <name evidence="3" type="ORF">MA16_Dca016983</name>
</gene>
<dbReference type="SUPFAM" id="SSF53098">
    <property type="entry name" value="Ribonuclease H-like"/>
    <property type="match status" value="1"/>
</dbReference>
<dbReference type="AlphaFoldDB" id="A0A2I0XET0"/>
<sequence length="435" mass="48996">MGHSAINCWHRCNLSYAPPTNQRALTAQQQQAATGDWILDSGASSHLTADINNLQQSTPYNGLDSISIANGSNLSIANSGQGILPLPDSNSKLNLKNILHVPSISHNLLSVLKLTSDNNISISFTAHEFVIKHLQDNQVLLRGPIRNGLYHIKLPINREETALHSAPTQRTSWHARLGHPQDRKIQHLAQQIPEIHLHSHNNVCISCNVSKSHKQTFARSISVCNKPFQLVHSDVWGPSPSLSFNGFRFYVIFVYDFTRFMWLYLLQTKAEVFTKFQQFCALVNTKFNSKIQTLRTDGGGEYNSSVFRDFLLQQGITHQMSCPHTPEQNGTAERKHRHLIELTRTLLHAASMPNSFWAEAVSTANYLINHLPSSALNNKTPYAQLHGVTTSYNHLKTFGCLCFPWTKPYASSKLHPRSHECIFLGYSTQHKGYRC</sequence>
<dbReference type="GO" id="GO:0015074">
    <property type="term" value="P:DNA integration"/>
    <property type="evidence" value="ECO:0007669"/>
    <property type="project" value="InterPro"/>
</dbReference>
<dbReference type="InterPro" id="IPR012337">
    <property type="entry name" value="RNaseH-like_sf"/>
</dbReference>
<dbReference type="Pfam" id="PF00665">
    <property type="entry name" value="rve"/>
    <property type="match status" value="1"/>
</dbReference>
<proteinExistence type="predicted"/>
<evidence type="ECO:0000313" key="4">
    <source>
        <dbReference type="Proteomes" id="UP000233837"/>
    </source>
</evidence>
<dbReference type="InterPro" id="IPR036397">
    <property type="entry name" value="RNaseH_sf"/>
</dbReference>
<dbReference type="GO" id="GO:0008233">
    <property type="term" value="F:peptidase activity"/>
    <property type="evidence" value="ECO:0007669"/>
    <property type="project" value="UniProtKB-KW"/>
</dbReference>
<dbReference type="Pfam" id="PF22936">
    <property type="entry name" value="Pol_BBD"/>
    <property type="match status" value="1"/>
</dbReference>
<keyword evidence="1" id="KW-0378">Hydrolase</keyword>
<evidence type="ECO:0000259" key="2">
    <source>
        <dbReference type="PROSITE" id="PS50994"/>
    </source>
</evidence>
<protein>
    <submittedName>
        <fullName evidence="3">Retrovirus-related Pol polyprotein from transposon TNT 1-94</fullName>
    </submittedName>
</protein>
<keyword evidence="4" id="KW-1185">Reference proteome</keyword>
<dbReference type="InterPro" id="IPR039537">
    <property type="entry name" value="Retrotran_Ty1/copia-like"/>
</dbReference>
<dbReference type="InterPro" id="IPR054722">
    <property type="entry name" value="PolX-like_BBD"/>
</dbReference>
<keyword evidence="1" id="KW-0645">Protease</keyword>
<feature type="domain" description="Integrase catalytic" evidence="2">
    <location>
        <begin position="223"/>
        <end position="389"/>
    </location>
</feature>
<dbReference type="Gene3D" id="3.30.420.10">
    <property type="entry name" value="Ribonuclease H-like superfamily/Ribonuclease H"/>
    <property type="match status" value="1"/>
</dbReference>
<dbReference type="InterPro" id="IPR025724">
    <property type="entry name" value="GAG-pre-integrase_dom"/>
</dbReference>
<dbReference type="Pfam" id="PF13976">
    <property type="entry name" value="gag_pre-integrs"/>
    <property type="match status" value="1"/>
</dbReference>
<dbReference type="InterPro" id="IPR001584">
    <property type="entry name" value="Integrase_cat-core"/>
</dbReference>
<dbReference type="InterPro" id="IPR057670">
    <property type="entry name" value="SH3_retrovirus"/>
</dbReference>